<name>A0A2I0SBN8_9ACTN</name>
<keyword evidence="3" id="KW-1185">Reference proteome</keyword>
<sequence length="80" mass="8244">MSGVTRPEGRERRNRYGRGTELGIGVNLPEGDADPAPAVGACGNVETDRAGWPPPRAADGRGRRGGRSAGAVPDGHRPDG</sequence>
<dbReference type="EMBL" id="PJOS01000185">
    <property type="protein sequence ID" value="PKT67338.1"/>
    <property type="molecule type" value="Genomic_DNA"/>
</dbReference>
<evidence type="ECO:0000313" key="3">
    <source>
        <dbReference type="Proteomes" id="UP000236178"/>
    </source>
</evidence>
<protein>
    <submittedName>
        <fullName evidence="2">Uncharacterized protein</fullName>
    </submittedName>
</protein>
<organism evidence="2 3">
    <name type="scientific">Streptomyces populi</name>
    <dbReference type="NCBI Taxonomy" id="2058924"/>
    <lineage>
        <taxon>Bacteria</taxon>
        <taxon>Bacillati</taxon>
        <taxon>Actinomycetota</taxon>
        <taxon>Actinomycetes</taxon>
        <taxon>Kitasatosporales</taxon>
        <taxon>Streptomycetaceae</taxon>
        <taxon>Streptomyces</taxon>
    </lineage>
</organism>
<proteinExistence type="predicted"/>
<reference evidence="2 3" key="1">
    <citation type="submission" date="2017-12" db="EMBL/GenBank/DDBJ databases">
        <title>Streptomyces populusis sp. nov., a novel endophytic actinobacterium isolated from stems of Populus adenopoda Maxim.</title>
        <authorList>
            <person name="Wang Z."/>
        </authorList>
    </citation>
    <scope>NUCLEOTIDE SEQUENCE [LARGE SCALE GENOMIC DNA]</scope>
    <source>
        <strain evidence="2 3">A249</strain>
    </source>
</reference>
<accession>A0A2I0SBN8</accession>
<gene>
    <name evidence="2" type="ORF">CW362_40980</name>
</gene>
<evidence type="ECO:0000313" key="2">
    <source>
        <dbReference type="EMBL" id="PKT67338.1"/>
    </source>
</evidence>
<comment type="caution">
    <text evidence="2">The sequence shown here is derived from an EMBL/GenBank/DDBJ whole genome shotgun (WGS) entry which is preliminary data.</text>
</comment>
<dbReference type="Proteomes" id="UP000236178">
    <property type="component" value="Unassembled WGS sequence"/>
</dbReference>
<dbReference type="AlphaFoldDB" id="A0A2I0SBN8"/>
<evidence type="ECO:0000256" key="1">
    <source>
        <dbReference type="SAM" id="MobiDB-lite"/>
    </source>
</evidence>
<feature type="region of interest" description="Disordered" evidence="1">
    <location>
        <begin position="1"/>
        <end position="80"/>
    </location>
</feature>